<evidence type="ECO:0000313" key="2">
    <source>
        <dbReference type="Proteomes" id="UP000007803"/>
    </source>
</evidence>
<reference evidence="2" key="1">
    <citation type="journal article" date="2010" name="Stand. Genomic Sci.">
        <title>Complete genome sequence of Sulfurimonas autotrophica type strain (OK10).</title>
        <authorList>
            <person name="Sikorski J."/>
            <person name="Munk C."/>
            <person name="Lapidus A."/>
            <person name="Djao O."/>
            <person name="Lucas S."/>
            <person name="Glavina Del Rio T."/>
            <person name="Nolan M."/>
            <person name="Tice H."/>
            <person name="Han C."/>
            <person name="Cheng J."/>
            <person name="Tapia R."/>
            <person name="Goodwin L."/>
            <person name="Pitluck S."/>
            <person name="Liolios K."/>
            <person name="Ivanova N."/>
            <person name="Mavromatis K."/>
            <person name="Mikhailova N."/>
            <person name="Pati A."/>
            <person name="Sims D."/>
            <person name="Meincke L."/>
            <person name="Brettin T."/>
            <person name="Detter J."/>
            <person name="Chen A."/>
            <person name="Palaniappan K."/>
            <person name="Land M."/>
            <person name="Hauser L."/>
            <person name="Chang Y."/>
            <person name="Jeffries C."/>
            <person name="Rohde M."/>
            <person name="Lang E."/>
            <person name="Spring S."/>
            <person name="Goker M."/>
            <person name="Woyke T."/>
            <person name="Bristow J."/>
            <person name="Eisen J."/>
            <person name="Markowitz V."/>
            <person name="Hugenholtz P."/>
            <person name="Kyrpides N."/>
            <person name="Klenk H."/>
        </authorList>
    </citation>
    <scope>NUCLEOTIDE SEQUENCE [LARGE SCALE GENOMIC DNA]</scope>
    <source>
        <strain evidence="2">ATCC BAA-671 / DSM 16294 / JCM 11897 / OK10</strain>
    </source>
</reference>
<protein>
    <submittedName>
        <fullName evidence="1">Uncharacterized protein</fullName>
    </submittedName>
</protein>
<dbReference type="STRING" id="563040.Saut_1617"/>
<dbReference type="Proteomes" id="UP000007803">
    <property type="component" value="Chromosome"/>
</dbReference>
<dbReference type="RefSeq" id="WP_013327417.1">
    <property type="nucleotide sequence ID" value="NC_014506.1"/>
</dbReference>
<dbReference type="KEGG" id="sua:Saut_1617"/>
<name>E0UPD4_SULAO</name>
<accession>E0UPD4</accession>
<sequence>MKNTLGKAIFLFMLFGISLLGSTQLASYKLTTNKKSVHTKEPLLITFTAKQKNHSDNMFFSFNVPKSPDYEVKLLHKTIQDNGYHNTITTFEYILFALKEETLHVNFDFIIRTASDKAVKQSYVDDHDDSIAISTYDTKVKIRPLTIKVKKLSKDVDLVGDFRLNSQIDTTEIDQYGAVNLHYILSGKGYKEPQLNLLRKQIKNVTIFSKIKNNISKLTEEGYIINTEYIYALTSKEDFRVPALALEVYSPTKNRYYTLHTKAYTIKVKKIDTTVLIDKTNAPKANNFVNIEAVKKFFIYALLFLSGFLAAKLSEKSFIKREKKEEFKDIKNAKSVKELLTLLIMHYQDKGLDEYIFKLEDSLNNKQPLNLNKIKKEIVAELT</sequence>
<dbReference type="OrthoDB" id="5333036at2"/>
<dbReference type="eggNOG" id="ENOG5030HGA">
    <property type="taxonomic scope" value="Bacteria"/>
</dbReference>
<dbReference type="HOGENOM" id="CLU_721454_0_0_7"/>
<gene>
    <name evidence="1" type="ordered locus">Saut_1617</name>
</gene>
<dbReference type="AlphaFoldDB" id="E0UPD4"/>
<keyword evidence="2" id="KW-1185">Reference proteome</keyword>
<dbReference type="EMBL" id="CP002205">
    <property type="protein sequence ID" value="ADN09664.1"/>
    <property type="molecule type" value="Genomic_DNA"/>
</dbReference>
<proteinExistence type="predicted"/>
<evidence type="ECO:0000313" key="1">
    <source>
        <dbReference type="EMBL" id="ADN09664.1"/>
    </source>
</evidence>
<organism evidence="1 2">
    <name type="scientific">Sulfurimonas autotrophica (strain ATCC BAA-671 / DSM 16294 / JCM 11897 / OK10)</name>
    <dbReference type="NCBI Taxonomy" id="563040"/>
    <lineage>
        <taxon>Bacteria</taxon>
        <taxon>Pseudomonadati</taxon>
        <taxon>Campylobacterota</taxon>
        <taxon>Epsilonproteobacteria</taxon>
        <taxon>Campylobacterales</taxon>
        <taxon>Sulfurimonadaceae</taxon>
        <taxon>Sulfurimonas</taxon>
    </lineage>
</organism>